<evidence type="ECO:0000313" key="8">
    <source>
        <dbReference type="Proteomes" id="UP000515154"/>
    </source>
</evidence>
<evidence type="ECO:0000313" key="9">
    <source>
        <dbReference type="RefSeq" id="XP_029639211.1"/>
    </source>
</evidence>
<organism evidence="8 9">
    <name type="scientific">Octopus sinensis</name>
    <name type="common">East Asian common octopus</name>
    <dbReference type="NCBI Taxonomy" id="2607531"/>
    <lineage>
        <taxon>Eukaryota</taxon>
        <taxon>Metazoa</taxon>
        <taxon>Spiralia</taxon>
        <taxon>Lophotrochozoa</taxon>
        <taxon>Mollusca</taxon>
        <taxon>Cephalopoda</taxon>
        <taxon>Coleoidea</taxon>
        <taxon>Octopodiformes</taxon>
        <taxon>Octopoda</taxon>
        <taxon>Incirrata</taxon>
        <taxon>Octopodidae</taxon>
        <taxon>Octopus</taxon>
    </lineage>
</organism>
<protein>
    <submittedName>
        <fullName evidence="9 10">Urea-proton symporter DUR3-like</fullName>
    </submittedName>
</protein>
<evidence type="ECO:0000256" key="3">
    <source>
        <dbReference type="ARBA" id="ARBA00022448"/>
    </source>
</evidence>
<feature type="transmembrane region" description="Helical" evidence="7">
    <location>
        <begin position="649"/>
        <end position="670"/>
    </location>
</feature>
<dbReference type="KEGG" id="osn:115214230"/>
<dbReference type="RefSeq" id="XP_036360873.1">
    <property type="nucleotide sequence ID" value="XM_036504980.1"/>
</dbReference>
<feature type="transmembrane region" description="Helical" evidence="7">
    <location>
        <begin position="154"/>
        <end position="174"/>
    </location>
</feature>
<keyword evidence="6 7" id="KW-0472">Membrane</keyword>
<feature type="transmembrane region" description="Helical" evidence="7">
    <location>
        <begin position="115"/>
        <end position="134"/>
    </location>
</feature>
<name>A0A6P7SMS3_9MOLL</name>
<dbReference type="AlphaFoldDB" id="A0A6P7SMS3"/>
<dbReference type="Gene3D" id="1.20.1730.10">
    <property type="entry name" value="Sodium/glucose cotransporter"/>
    <property type="match status" value="1"/>
</dbReference>
<gene>
    <name evidence="9 10" type="primary">LOC115214230</name>
</gene>
<sequence>MFSHMEGVDKFCRLTYRDFWRLLLFFLAFHISFVDAGHKQKNLYTYPQNNSDCPRTLVEVNAGHLGVKAVLAKHESALLMLLGFGGFSVILAILYNAVRKYIYHDEHNLDTTFDAGGNVSLSLTAVTVASQLFWPGDILQSATLATKNGIAGPFWYAVGVMINILIFPILSVHFKTRAPGAKTYLQVMYARYGRAAHAVFCVFALMTNLIITIGVILAGQATIKSLTKDASDEFSIIIMATLFGSYSLIGGLGTTFYVSYFNACLVFVLLIIFVAKIFFVSDERYSAIGSMETMYDAIICLKGPEANEQNSFLTFRSSVALLYGVIEIFVSSAVTFCDQASWQSRIAAKPAQGVWGFILAGFMWFSVPACMATTTGMAYLALSSKNGTHMLSVAEIDEGLVTPMIAEKILGEAGGIMILTMGSMALMSTGSGEVMAVSSIIVYDIYQTYIKPFRRNLKRNQCVLCGKTKVKMETNGDLCDQNGSGSGGGGGSSTTARGDNLNCKCLTVSACPRCKDDLEARNARAKKEPTRFRYQCPTHGSYREYQDDLIAFKNWCIVWVTISIIPLGLMVFMSGINLNWIFYVGAILTIPYFPPVLLSILWVKATGKGLIAGSMMGLLCGTIVTLGVASTYPGGLGNFLINTVQDNVLLAGTITSFAVSLIFCVVTSLLTHQIVSKEAKEAEWQKLFNIDNPLNPWEQNYREELAGMEYNERPTSQQMNQAFRSAKLTAYIGGTSCIFIFAVVIPGIMASFSVMNETQFKIWVSFTQLWVLVMAVIVIFLPPFEEVSRIMRQYKLNKSISLKENFIEMKDNYYPLDDQGAAKV</sequence>
<feature type="transmembrane region" description="Helical" evidence="7">
    <location>
        <begin position="320"/>
        <end position="342"/>
    </location>
</feature>
<dbReference type="GO" id="GO:0015204">
    <property type="term" value="F:urea transmembrane transporter activity"/>
    <property type="evidence" value="ECO:0007669"/>
    <property type="project" value="InterPro"/>
</dbReference>
<keyword evidence="4 7" id="KW-0812">Transmembrane</keyword>
<accession>A0A6P7SMS3</accession>
<evidence type="ECO:0000313" key="10">
    <source>
        <dbReference type="RefSeq" id="XP_036360873.1"/>
    </source>
</evidence>
<reference evidence="9 10" key="1">
    <citation type="submission" date="2025-08" db="UniProtKB">
        <authorList>
            <consortium name="RefSeq"/>
        </authorList>
    </citation>
    <scope>IDENTIFICATION</scope>
</reference>
<dbReference type="RefSeq" id="XP_029639211.1">
    <property type="nucleotide sequence ID" value="XM_029783351.1"/>
</dbReference>
<feature type="transmembrane region" description="Helical" evidence="7">
    <location>
        <begin position="555"/>
        <end position="574"/>
    </location>
</feature>
<dbReference type="Pfam" id="PF00474">
    <property type="entry name" value="SSF"/>
    <property type="match status" value="1"/>
</dbReference>
<feature type="transmembrane region" description="Helical" evidence="7">
    <location>
        <begin position="580"/>
        <end position="603"/>
    </location>
</feature>
<keyword evidence="8" id="KW-1185">Reference proteome</keyword>
<evidence type="ECO:0000256" key="4">
    <source>
        <dbReference type="ARBA" id="ARBA00022692"/>
    </source>
</evidence>
<dbReference type="Proteomes" id="UP000515154">
    <property type="component" value="Linkage group LG7"/>
</dbReference>
<feature type="transmembrane region" description="Helical" evidence="7">
    <location>
        <begin position="77"/>
        <end position="95"/>
    </location>
</feature>
<dbReference type="GO" id="GO:0005886">
    <property type="term" value="C:plasma membrane"/>
    <property type="evidence" value="ECO:0007669"/>
    <property type="project" value="TreeGrafter"/>
</dbReference>
<proteinExistence type="inferred from homology"/>
<evidence type="ECO:0000256" key="7">
    <source>
        <dbReference type="SAM" id="Phobius"/>
    </source>
</evidence>
<dbReference type="PROSITE" id="PS50283">
    <property type="entry name" value="NA_SOLUT_SYMP_3"/>
    <property type="match status" value="1"/>
</dbReference>
<evidence type="ECO:0000256" key="5">
    <source>
        <dbReference type="ARBA" id="ARBA00022989"/>
    </source>
</evidence>
<dbReference type="PANTHER" id="PTHR46154">
    <property type="match status" value="1"/>
</dbReference>
<comment type="similarity">
    <text evidence="2">Belongs to the sodium:solute symporter (SSF) (TC 2.A.21) family.</text>
</comment>
<feature type="transmembrane region" description="Helical" evidence="7">
    <location>
        <begin position="354"/>
        <end position="382"/>
    </location>
</feature>
<feature type="transmembrane region" description="Helical" evidence="7">
    <location>
        <begin position="610"/>
        <end position="629"/>
    </location>
</feature>
<feature type="transmembrane region" description="Helical" evidence="7">
    <location>
        <begin position="728"/>
        <end position="750"/>
    </location>
</feature>
<dbReference type="InterPro" id="IPR001734">
    <property type="entry name" value="Na/solute_symporter"/>
</dbReference>
<feature type="transmembrane region" description="Helical" evidence="7">
    <location>
        <begin position="195"/>
        <end position="222"/>
    </location>
</feature>
<dbReference type="InterPro" id="IPR031155">
    <property type="entry name" value="DUR"/>
</dbReference>
<feature type="transmembrane region" description="Helical" evidence="7">
    <location>
        <begin position="260"/>
        <end position="281"/>
    </location>
</feature>
<comment type="subcellular location">
    <subcellularLocation>
        <location evidence="1">Membrane</location>
        <topology evidence="1">Multi-pass membrane protein</topology>
    </subcellularLocation>
</comment>
<keyword evidence="5 7" id="KW-1133">Transmembrane helix</keyword>
<dbReference type="InterPro" id="IPR038377">
    <property type="entry name" value="Na/Glc_symporter_sf"/>
</dbReference>
<keyword evidence="3" id="KW-0813">Transport</keyword>
<evidence type="ECO:0000256" key="2">
    <source>
        <dbReference type="ARBA" id="ARBA00006434"/>
    </source>
</evidence>
<evidence type="ECO:0000256" key="6">
    <source>
        <dbReference type="ARBA" id="ARBA00023136"/>
    </source>
</evidence>
<feature type="transmembrane region" description="Helical" evidence="7">
    <location>
        <begin position="762"/>
        <end position="784"/>
    </location>
</feature>
<evidence type="ECO:0000256" key="1">
    <source>
        <dbReference type="ARBA" id="ARBA00004141"/>
    </source>
</evidence>
<feature type="transmembrane region" description="Helical" evidence="7">
    <location>
        <begin position="424"/>
        <end position="446"/>
    </location>
</feature>
<feature type="transmembrane region" description="Helical" evidence="7">
    <location>
        <begin position="234"/>
        <end position="253"/>
    </location>
</feature>
<dbReference type="PANTHER" id="PTHR46154:SF4">
    <property type="entry name" value="UREA ACTIVE TRANSPORTER"/>
    <property type="match status" value="1"/>
</dbReference>